<reference evidence="1 2" key="1">
    <citation type="submission" date="2023-10" db="EMBL/GenBank/DDBJ databases">
        <title>Chromosome-scale genome assembly provides insights into flower coloration mechanisms of Canna indica.</title>
        <authorList>
            <person name="Li C."/>
        </authorList>
    </citation>
    <scope>NUCLEOTIDE SEQUENCE [LARGE SCALE GENOMIC DNA]</scope>
    <source>
        <tissue evidence="1">Flower</tissue>
    </source>
</reference>
<sequence length="143" mass="15771">MKLVGRKSYAAEKRMMVYSAPPTYSYAGRSMAMNLGNGPILVVPHHASKNQSPLLISPSPQAEMVQQYSRVRFAVAPEQADGEEGSTEATSGCRCERRREYLGGDHDQLYPTPVREGVYKIATDCNRLATIFSEENPNACSII</sequence>
<accession>A0AAQ3KZF0</accession>
<proteinExistence type="predicted"/>
<evidence type="ECO:0000313" key="1">
    <source>
        <dbReference type="EMBL" id="WOL15923.1"/>
    </source>
</evidence>
<protein>
    <submittedName>
        <fullName evidence="1">Uncharacterized protein</fullName>
    </submittedName>
</protein>
<dbReference type="Proteomes" id="UP001327560">
    <property type="component" value="Chromosome 8"/>
</dbReference>
<gene>
    <name evidence="1" type="ORF">Cni_G24704</name>
</gene>
<dbReference type="AlphaFoldDB" id="A0AAQ3KZF0"/>
<dbReference type="EMBL" id="CP136897">
    <property type="protein sequence ID" value="WOL15923.1"/>
    <property type="molecule type" value="Genomic_DNA"/>
</dbReference>
<name>A0AAQ3KZF0_9LILI</name>
<organism evidence="1 2">
    <name type="scientific">Canna indica</name>
    <name type="common">Indian-shot</name>
    <dbReference type="NCBI Taxonomy" id="4628"/>
    <lineage>
        <taxon>Eukaryota</taxon>
        <taxon>Viridiplantae</taxon>
        <taxon>Streptophyta</taxon>
        <taxon>Embryophyta</taxon>
        <taxon>Tracheophyta</taxon>
        <taxon>Spermatophyta</taxon>
        <taxon>Magnoliopsida</taxon>
        <taxon>Liliopsida</taxon>
        <taxon>Zingiberales</taxon>
        <taxon>Cannaceae</taxon>
        <taxon>Canna</taxon>
    </lineage>
</organism>
<evidence type="ECO:0000313" key="2">
    <source>
        <dbReference type="Proteomes" id="UP001327560"/>
    </source>
</evidence>
<keyword evidence="2" id="KW-1185">Reference proteome</keyword>